<feature type="transmembrane region" description="Helical" evidence="1">
    <location>
        <begin position="12"/>
        <end position="29"/>
    </location>
</feature>
<keyword evidence="1" id="KW-0472">Membrane</keyword>
<organism evidence="2 3">
    <name type="scientific">Roseburia inulinivorans DSM 16841</name>
    <dbReference type="NCBI Taxonomy" id="622312"/>
    <lineage>
        <taxon>Bacteria</taxon>
        <taxon>Bacillati</taxon>
        <taxon>Bacillota</taxon>
        <taxon>Clostridia</taxon>
        <taxon>Lachnospirales</taxon>
        <taxon>Lachnospiraceae</taxon>
        <taxon>Roseburia</taxon>
    </lineage>
</organism>
<comment type="caution">
    <text evidence="2">The sequence shown here is derived from an EMBL/GenBank/DDBJ whole genome shotgun (WGS) entry which is preliminary data.</text>
</comment>
<name>C0FWT3_9FIRM</name>
<evidence type="ECO:0000313" key="2">
    <source>
        <dbReference type="EMBL" id="EEG92892.1"/>
    </source>
</evidence>
<reference evidence="2 3" key="2">
    <citation type="submission" date="2009-03" db="EMBL/GenBank/DDBJ databases">
        <title>Draft genome sequence of Roseburia inulinivorans (DSM 16841).</title>
        <authorList>
            <person name="Sudarsanam P."/>
            <person name="Ley R."/>
            <person name="Guruge J."/>
            <person name="Turnbaugh P.J."/>
            <person name="Mahowald M."/>
            <person name="Liep D."/>
            <person name="Gordon J."/>
        </authorList>
    </citation>
    <scope>NUCLEOTIDE SEQUENCE [LARGE SCALE GENOMIC DNA]</scope>
    <source>
        <strain evidence="2 3">DSM 16841</strain>
    </source>
</reference>
<dbReference type="Proteomes" id="UP000003561">
    <property type="component" value="Unassembled WGS sequence"/>
</dbReference>
<keyword evidence="1" id="KW-1133">Transmembrane helix</keyword>
<protein>
    <submittedName>
        <fullName evidence="2">Uncharacterized protein</fullName>
    </submittedName>
</protein>
<proteinExistence type="predicted"/>
<dbReference type="EMBL" id="ACFY01000139">
    <property type="protein sequence ID" value="EEG92892.1"/>
    <property type="molecule type" value="Genomic_DNA"/>
</dbReference>
<keyword evidence="1" id="KW-0812">Transmembrane</keyword>
<dbReference type="AlphaFoldDB" id="C0FWT3"/>
<gene>
    <name evidence="2" type="ORF">ROSEINA2194_03212</name>
</gene>
<feature type="non-terminal residue" evidence="2">
    <location>
        <position position="1"/>
    </location>
</feature>
<accession>C0FWT3</accession>
<reference evidence="2 3" key="1">
    <citation type="submission" date="2009-02" db="EMBL/GenBank/DDBJ databases">
        <authorList>
            <person name="Fulton L."/>
            <person name="Clifton S."/>
            <person name="Fulton B."/>
            <person name="Xu J."/>
            <person name="Minx P."/>
            <person name="Pepin K.H."/>
            <person name="Johnson M."/>
            <person name="Bhonagiri V."/>
            <person name="Nash W.E."/>
            <person name="Mardis E.R."/>
            <person name="Wilson R.K."/>
        </authorList>
    </citation>
    <scope>NUCLEOTIDE SEQUENCE [LARGE SCALE GENOMIC DNA]</scope>
    <source>
        <strain evidence="2 3">DSM 16841</strain>
    </source>
</reference>
<evidence type="ECO:0000313" key="3">
    <source>
        <dbReference type="Proteomes" id="UP000003561"/>
    </source>
</evidence>
<evidence type="ECO:0000256" key="1">
    <source>
        <dbReference type="SAM" id="Phobius"/>
    </source>
</evidence>
<sequence length="39" mass="4827">LVYVELHINQFYIFFTQILFPSFIFYLLFDSINAIMYIE</sequence>